<dbReference type="RefSeq" id="WP_106093105.1">
    <property type="nucleotide sequence ID" value="NZ_PVNL01000120.1"/>
</dbReference>
<evidence type="ECO:0008006" key="4">
    <source>
        <dbReference type="Google" id="ProtNLM"/>
    </source>
</evidence>
<reference evidence="2 3" key="1">
    <citation type="submission" date="2018-03" db="EMBL/GenBank/DDBJ databases">
        <title>Draft Genome Sequences of the Obligatory Marine Myxobacteria Enhygromyxa salina SWB007.</title>
        <authorList>
            <person name="Poehlein A."/>
            <person name="Moghaddam J.A."/>
            <person name="Harms H."/>
            <person name="Alanjari M."/>
            <person name="Koenig G.M."/>
            <person name="Daniel R."/>
            <person name="Schaeberle T.F."/>
        </authorList>
    </citation>
    <scope>NUCLEOTIDE SEQUENCE [LARGE SCALE GENOMIC DNA]</scope>
    <source>
        <strain evidence="2 3">SWB007</strain>
    </source>
</reference>
<sequence length="335" mass="37604">MYAIKRSLTAALALPLLLSISACGKSESDKPAEEAKPKIEKLDPATLFTGDKVTMPSTYGALKLGMTQAEAKTAMADLPEDGTIKSESYPDIWFNTGFDDETTKLTRVYFNLPKADAIKFATEKWGAPQEGTDLDAKVLWWFNPADNLRVSIGDSYSDGEAHIEFTHYWPITQLIGEGKELAFEKDAPLLGLTPADLDAKYATWVKKESEEDAKKSQEDIAKLAGEEAKALMGKPTASIDLEYPPTEWGKYWTPVHLSWTDEGKIDRFWFGLDFEPHPAAKDQIFALFKQKWGEPKEVEEYGDKIFVFSEDPRIEVEEDTISNKWDVTVEVPETE</sequence>
<dbReference type="AlphaFoldDB" id="A0A2S9Y3H0"/>
<proteinExistence type="predicted"/>
<evidence type="ECO:0000313" key="2">
    <source>
        <dbReference type="EMBL" id="PRP99611.1"/>
    </source>
</evidence>
<dbReference type="OrthoDB" id="9819621at2"/>
<dbReference type="PROSITE" id="PS51257">
    <property type="entry name" value="PROKAR_LIPOPROTEIN"/>
    <property type="match status" value="1"/>
</dbReference>
<evidence type="ECO:0000313" key="3">
    <source>
        <dbReference type="Proteomes" id="UP000238823"/>
    </source>
</evidence>
<dbReference type="Proteomes" id="UP000238823">
    <property type="component" value="Unassembled WGS sequence"/>
</dbReference>
<organism evidence="2 3">
    <name type="scientific">Enhygromyxa salina</name>
    <dbReference type="NCBI Taxonomy" id="215803"/>
    <lineage>
        <taxon>Bacteria</taxon>
        <taxon>Pseudomonadati</taxon>
        <taxon>Myxococcota</taxon>
        <taxon>Polyangia</taxon>
        <taxon>Nannocystales</taxon>
        <taxon>Nannocystaceae</taxon>
        <taxon>Enhygromyxa</taxon>
    </lineage>
</organism>
<feature type="chain" id="PRO_5015590747" description="Lipoprotein" evidence="1">
    <location>
        <begin position="25"/>
        <end position="335"/>
    </location>
</feature>
<gene>
    <name evidence="2" type="ORF">ENSA7_62490</name>
</gene>
<feature type="signal peptide" evidence="1">
    <location>
        <begin position="1"/>
        <end position="24"/>
    </location>
</feature>
<protein>
    <recommendedName>
        <fullName evidence="4">Lipoprotein</fullName>
    </recommendedName>
</protein>
<comment type="caution">
    <text evidence="2">The sequence shown here is derived from an EMBL/GenBank/DDBJ whole genome shotgun (WGS) entry which is preliminary data.</text>
</comment>
<evidence type="ECO:0000256" key="1">
    <source>
        <dbReference type="SAM" id="SignalP"/>
    </source>
</evidence>
<dbReference type="EMBL" id="PVNL01000120">
    <property type="protein sequence ID" value="PRP99611.1"/>
    <property type="molecule type" value="Genomic_DNA"/>
</dbReference>
<name>A0A2S9Y3H0_9BACT</name>
<accession>A0A2S9Y3H0</accession>
<keyword evidence="1" id="KW-0732">Signal</keyword>